<organism evidence="4">
    <name type="scientific">Arthroderma gypseum (strain ATCC MYA-4604 / CBS 118893)</name>
    <name type="common">Microsporum gypseum</name>
    <dbReference type="NCBI Taxonomy" id="535722"/>
    <lineage>
        <taxon>Eukaryota</taxon>
        <taxon>Fungi</taxon>
        <taxon>Dikarya</taxon>
        <taxon>Ascomycota</taxon>
        <taxon>Pezizomycotina</taxon>
        <taxon>Eurotiomycetes</taxon>
        <taxon>Eurotiomycetidae</taxon>
        <taxon>Onygenales</taxon>
        <taxon>Arthrodermataceae</taxon>
        <taxon>Nannizzia</taxon>
    </lineage>
</organism>
<keyword evidence="1" id="KW-0175">Coiled coil</keyword>
<feature type="compositionally biased region" description="Basic residues" evidence="2">
    <location>
        <begin position="1"/>
        <end position="19"/>
    </location>
</feature>
<reference evidence="4" key="1">
    <citation type="journal article" date="2012" name="MBio">
        <title>Comparative genome analysis of Trichophyton rubrum and related dermatophytes reveals candidate genes involved in infection.</title>
        <authorList>
            <person name="Martinez D.A."/>
            <person name="Oliver B.G."/>
            <person name="Graeser Y."/>
            <person name="Goldberg J.M."/>
            <person name="Li W."/>
            <person name="Martinez-Rossi N.M."/>
            <person name="Monod M."/>
            <person name="Shelest E."/>
            <person name="Barton R.C."/>
            <person name="Birch E."/>
            <person name="Brakhage A.A."/>
            <person name="Chen Z."/>
            <person name="Gurr S.J."/>
            <person name="Heiman D."/>
            <person name="Heitman J."/>
            <person name="Kosti I."/>
            <person name="Rossi A."/>
            <person name="Saif S."/>
            <person name="Samalova M."/>
            <person name="Saunders C.W."/>
            <person name="Shea T."/>
            <person name="Summerbell R.C."/>
            <person name="Xu J."/>
            <person name="Young S."/>
            <person name="Zeng Q."/>
            <person name="Birren B.W."/>
            <person name="Cuomo C.A."/>
            <person name="White T.C."/>
        </authorList>
    </citation>
    <scope>NUCLEOTIDE SEQUENCE [LARGE SCALE GENOMIC DNA]</scope>
    <source>
        <strain evidence="4">ATCC MYA-4604 / CBS 118893</strain>
    </source>
</reference>
<evidence type="ECO:0000313" key="3">
    <source>
        <dbReference type="EMBL" id="EFR03977.1"/>
    </source>
</evidence>
<gene>
    <name evidence="3" type="ORF">MGYG_06980</name>
</gene>
<name>E4V1R2_ARTGP</name>
<protein>
    <submittedName>
        <fullName evidence="3">Uncharacterized protein</fullName>
    </submittedName>
</protein>
<sequence length="157" mass="17919">MGQRHNRRRTRPRSRRRMNNKNNNNAASRLLQAVPPQPEVYGSSHFATVSLPPPPGCSPSARNHCHGRAPSAQLWHNRYMAWHGRGSGASSPISQQQQQQHQLHQYQHLYQQLHEQRQEASAKLEADQCRLFGGVPGDDVALCFRMLEFFGGLDYIE</sequence>
<accession>E4V1R2</accession>
<keyword evidence="4" id="KW-1185">Reference proteome</keyword>
<dbReference type="STRING" id="535722.E4V1R2"/>
<proteinExistence type="predicted"/>
<dbReference type="InParanoid" id="E4V1R2"/>
<dbReference type="RefSeq" id="XP_003170985.1">
    <property type="nucleotide sequence ID" value="XM_003170937.1"/>
</dbReference>
<dbReference type="EMBL" id="DS989827">
    <property type="protein sequence ID" value="EFR03977.1"/>
    <property type="molecule type" value="Genomic_DNA"/>
</dbReference>
<evidence type="ECO:0000313" key="4">
    <source>
        <dbReference type="Proteomes" id="UP000002669"/>
    </source>
</evidence>
<dbReference type="OMA" id="WQTRERP"/>
<feature type="region of interest" description="Disordered" evidence="2">
    <location>
        <begin position="1"/>
        <end position="30"/>
    </location>
</feature>
<dbReference type="Proteomes" id="UP000002669">
    <property type="component" value="Unassembled WGS sequence"/>
</dbReference>
<feature type="coiled-coil region" evidence="1">
    <location>
        <begin position="103"/>
        <end position="130"/>
    </location>
</feature>
<evidence type="ECO:0000256" key="2">
    <source>
        <dbReference type="SAM" id="MobiDB-lite"/>
    </source>
</evidence>
<dbReference type="VEuPathDB" id="FungiDB:MGYG_06980"/>
<dbReference type="AlphaFoldDB" id="E4V1R2"/>
<dbReference type="eggNOG" id="ENOG502T1RW">
    <property type="taxonomic scope" value="Eukaryota"/>
</dbReference>
<dbReference type="HOGENOM" id="CLU_126083_0_0_1"/>
<dbReference type="GeneID" id="10026228"/>
<evidence type="ECO:0000256" key="1">
    <source>
        <dbReference type="SAM" id="Coils"/>
    </source>
</evidence>
<dbReference type="OrthoDB" id="4174053at2759"/>